<sequence>MQFIKPAVVLGLLISSLFANAEDRGKAYVSNQEGGVSIINLNTMETEGSIDIQAKNPRGIGVTEDGRFLITANKDNENLSVIDLKTNQFVKHIPVGKNPEFVRVYKGYVFVSTEPASSGKPPVAGQEDDDKDEPKIPARIAVVDLAKGKKIRDIIGGPETEGIEFSKSGKEIIVTNEADNTITVHNFSNGKLLKTISTKKYGERPRGIKVAPNGKYYVSTLEYGNSFIVLDNQFKHLKTIATGESPYGVSFDREGKRLFVATSKAKTLEVYDTTNFEKIKDIPTGRRCWHFSFSPDDKDILLACGKSDEVLVIDAEKLEVTKHIPHKEIPWGVVAYPKAMGTLDNVQ</sequence>
<dbReference type="Gene3D" id="2.130.10.10">
    <property type="entry name" value="YVTN repeat-like/Quinoprotein amine dehydrogenase"/>
    <property type="match status" value="2"/>
</dbReference>
<dbReference type="InterPro" id="IPR011045">
    <property type="entry name" value="N2O_reductase_N"/>
</dbReference>
<evidence type="ECO:0000256" key="1">
    <source>
        <dbReference type="SAM" id="MobiDB-lite"/>
    </source>
</evidence>
<dbReference type="EMBL" id="CP040986">
    <property type="protein sequence ID" value="QDD14041.1"/>
    <property type="molecule type" value="Genomic_DNA"/>
</dbReference>
<dbReference type="KEGG" id="mrk:FIT61_06355"/>
<feature type="chain" id="PRO_5042264121" description="Beta-propeller fold lactonase family protein" evidence="2">
    <location>
        <begin position="22"/>
        <end position="347"/>
    </location>
</feature>
<keyword evidence="2" id="KW-0732">Signal</keyword>
<feature type="signal peptide" evidence="2">
    <location>
        <begin position="1"/>
        <end position="21"/>
    </location>
</feature>
<keyword evidence="4" id="KW-1185">Reference proteome</keyword>
<dbReference type="Proteomes" id="UP000312102">
    <property type="component" value="Chromosome"/>
</dbReference>
<evidence type="ECO:0000313" key="3">
    <source>
        <dbReference type="EMBL" id="QDD14041.1"/>
    </source>
</evidence>
<reference evidence="3 4" key="1">
    <citation type="journal article" date="2019" name="ISME J.">
        <title>Evolution in action: habitat transition from sediment to the pelagial leads to genome streamlining in Methylophilaceae.</title>
        <authorList>
            <person name="Salcher M."/>
            <person name="Schaefle D."/>
            <person name="Kaspar M."/>
            <person name="Neuenschwander S.M."/>
            <person name="Ghai R."/>
        </authorList>
    </citation>
    <scope>NUCLEOTIDE SEQUENCE [LARGE SCALE GENOMIC DNA]</scope>
    <source>
        <strain evidence="3 4">MMS-RI-1</strain>
    </source>
</reference>
<evidence type="ECO:0000313" key="4">
    <source>
        <dbReference type="Proteomes" id="UP000312102"/>
    </source>
</evidence>
<proteinExistence type="predicted"/>
<protein>
    <recommendedName>
        <fullName evidence="5">Beta-propeller fold lactonase family protein</fullName>
    </recommendedName>
</protein>
<gene>
    <name evidence="3" type="ORF">FIT61_06355</name>
</gene>
<dbReference type="InterPro" id="IPR051200">
    <property type="entry name" value="Host-pathogen_enzymatic-act"/>
</dbReference>
<dbReference type="PANTHER" id="PTHR47197:SF3">
    <property type="entry name" value="DIHYDRO-HEME D1 DEHYDROGENASE"/>
    <property type="match status" value="1"/>
</dbReference>
<dbReference type="AlphaFoldDB" id="A0AAE6KPU4"/>
<feature type="region of interest" description="Disordered" evidence="1">
    <location>
        <begin position="114"/>
        <end position="134"/>
    </location>
</feature>
<accession>A0AAE6KPU4</accession>
<organism evidence="3 4">
    <name type="scientific">Candidatus Methylopumilus rimovensis</name>
    <dbReference type="NCBI Taxonomy" id="2588535"/>
    <lineage>
        <taxon>Bacteria</taxon>
        <taxon>Pseudomonadati</taxon>
        <taxon>Pseudomonadota</taxon>
        <taxon>Betaproteobacteria</taxon>
        <taxon>Nitrosomonadales</taxon>
        <taxon>Methylophilaceae</taxon>
        <taxon>Candidatus Methylopumilus</taxon>
    </lineage>
</organism>
<evidence type="ECO:0008006" key="5">
    <source>
        <dbReference type="Google" id="ProtNLM"/>
    </source>
</evidence>
<name>A0AAE6KPU4_9PROT</name>
<dbReference type="InterPro" id="IPR015943">
    <property type="entry name" value="WD40/YVTN_repeat-like_dom_sf"/>
</dbReference>
<dbReference type="PANTHER" id="PTHR47197">
    <property type="entry name" value="PROTEIN NIRF"/>
    <property type="match status" value="1"/>
</dbReference>
<evidence type="ECO:0000256" key="2">
    <source>
        <dbReference type="SAM" id="SignalP"/>
    </source>
</evidence>
<dbReference type="SUPFAM" id="SSF50974">
    <property type="entry name" value="Nitrous oxide reductase, N-terminal domain"/>
    <property type="match status" value="1"/>
</dbReference>
<dbReference type="RefSeq" id="WP_139883835.1">
    <property type="nucleotide sequence ID" value="NZ_CP040986.1"/>
</dbReference>